<reference evidence="14" key="2">
    <citation type="submission" date="2013-12" db="EMBL/GenBank/DDBJ databases">
        <authorList>
            <person name="Yu Y."/>
            <person name="Lee S."/>
            <person name="de Baynast K."/>
            <person name="Wissotski M."/>
            <person name="Liu L."/>
            <person name="Talag J."/>
            <person name="Goicoechea J."/>
            <person name="Angelova A."/>
            <person name="Jetty R."/>
            <person name="Kudrna D."/>
            <person name="Golser W."/>
            <person name="Rivera L."/>
            <person name="Zhang J."/>
            <person name="Wing R."/>
        </authorList>
    </citation>
    <scope>NUCLEOTIDE SEQUENCE</scope>
</reference>
<dbReference type="CDD" id="cd02120">
    <property type="entry name" value="PA_subtilisin_like"/>
    <property type="match status" value="1"/>
</dbReference>
<dbReference type="eggNOG" id="ENOG502QZDA">
    <property type="taxonomic scope" value="Eukaryota"/>
</dbReference>
<dbReference type="InterPro" id="IPR010259">
    <property type="entry name" value="S8pro/Inhibitor_I9"/>
</dbReference>
<feature type="active site" description="Charge relay system" evidence="6 7">
    <location>
        <position position="557"/>
    </location>
</feature>
<dbReference type="PROSITE" id="PS00138">
    <property type="entry name" value="SUBTILASE_SER"/>
    <property type="match status" value="1"/>
</dbReference>
<dbReference type="FunFam" id="3.50.30.30:FF:000005">
    <property type="entry name" value="subtilisin-like protease SBT1.5"/>
    <property type="match status" value="1"/>
</dbReference>
<dbReference type="Gene3D" id="3.30.70.80">
    <property type="entry name" value="Peptidase S8 propeptide/proteinase inhibitor I9"/>
    <property type="match status" value="1"/>
</dbReference>
<dbReference type="InterPro" id="IPR015500">
    <property type="entry name" value="Peptidase_S8_subtilisin-rel"/>
</dbReference>
<evidence type="ECO:0000256" key="2">
    <source>
        <dbReference type="ARBA" id="ARBA00022670"/>
    </source>
</evidence>
<dbReference type="InterPro" id="IPR034197">
    <property type="entry name" value="Peptidases_S8_3"/>
</dbReference>
<keyword evidence="3 9" id="KW-0732">Signal</keyword>
<comment type="similarity">
    <text evidence="1 7">Belongs to the peptidase S8 family.</text>
</comment>
<keyword evidence="5 7" id="KW-0720">Serine protease</keyword>
<evidence type="ECO:0000256" key="4">
    <source>
        <dbReference type="ARBA" id="ARBA00022801"/>
    </source>
</evidence>
<name>A0A0D9VLT8_9ORYZ</name>
<accession>A0A0D9VLT8</accession>
<dbReference type="Proteomes" id="UP000032180">
    <property type="component" value="Chromosome 2"/>
</dbReference>
<protein>
    <recommendedName>
        <fullName evidence="15">Subtilisin-like protease</fullName>
    </recommendedName>
</protein>
<dbReference type="GO" id="GO:0006508">
    <property type="term" value="P:proteolysis"/>
    <property type="evidence" value="ECO:0007669"/>
    <property type="project" value="UniProtKB-KW"/>
</dbReference>
<dbReference type="PANTHER" id="PTHR10795">
    <property type="entry name" value="PROPROTEIN CONVERTASE SUBTILISIN/KEXIN"/>
    <property type="match status" value="1"/>
</dbReference>
<dbReference type="FunFam" id="3.40.50.200:FF:000006">
    <property type="entry name" value="Subtilisin-like protease SBT1.5"/>
    <property type="match status" value="1"/>
</dbReference>
<reference evidence="13" key="3">
    <citation type="submission" date="2015-04" db="UniProtKB">
        <authorList>
            <consortium name="EnsemblPlants"/>
        </authorList>
    </citation>
    <scope>IDENTIFICATION</scope>
</reference>
<feature type="domain" description="Inhibitor I9" evidence="11">
    <location>
        <begin position="31"/>
        <end position="116"/>
    </location>
</feature>
<dbReference type="CDD" id="cd04852">
    <property type="entry name" value="Peptidases_S8_3"/>
    <property type="match status" value="1"/>
</dbReference>
<sequence length="774" mass="81178">MSRTLIIVLSFLNVIVVGTSVGVEQADEVSTYIVHIAHAHAAPPAVANTAHLVHAHYNSFLQGILPPHISEPTPKLIYTYSLAATGFAARMAKYQATHITNHPSILVIYPDERLELYTTQSPSFLGLSPSSGLVQASKGGDRGAVIAVLDTGVYPKGRRSFAADSSLPPPPRTFHGRCDSTRSFNATAYCNNKLVGAKYFYAGHEANMGHPIDERRESKSPLDTEGHGTHTASTAAGSAVPGANFVGYANGTAQGMAIHAHIATYKVCWRLDNGQGSCSSSDILAAMDEAIADRVDVISLSLGGPSGQLYQESTSIGAFNAIRAGIVVSTAAGNDGPGFRTANNLAPWVVTVGASSINRQFPALVVLGNGQSYVGTSLYTGQNTASSFIPLVYGGNAGSGSCESGRLSRNVVAGKIVLCDVGYAPQQEAAVQQAGGFGTIVPSGSNYGDFFQSSSDLFPGSTVTLANARAIYLYIISTINPVARIEFRGTVISQSPSAPRVTAFSGRGPNRFAPEILKPDMIAPGVDIIAAWTGENSPSSLSIDSRRVEFNIISGTSMACPHVSGIAAMLKVAHPSWSPSAIKSAMMTTAYNVDNGGNSIKNSVDGQAAGPFELGSGHVNPNNALDPGLVYNATTDDYITFLCSIGYTPREIAIFARDGTTTDCSSRRQNVGDLNYPAFSMVLGRNGGQVTQRRSVTNVGDNINAVYNVGSVAPPGTTLTVTPQRLAFDAQRKTLNYTITVSGGAASSGTYSWGSVSWSDGQHMVRSPIAVTWQ</sequence>
<feature type="signal peptide" evidence="9">
    <location>
        <begin position="1"/>
        <end position="18"/>
    </location>
</feature>
<feature type="domain" description="Peptidase S8/S53" evidence="10">
    <location>
        <begin position="142"/>
        <end position="594"/>
    </location>
</feature>
<evidence type="ECO:0000313" key="14">
    <source>
        <dbReference type="Proteomes" id="UP000032180"/>
    </source>
</evidence>
<feature type="compositionally biased region" description="Basic and acidic residues" evidence="8">
    <location>
        <begin position="211"/>
        <end position="228"/>
    </location>
</feature>
<evidence type="ECO:0008006" key="15">
    <source>
        <dbReference type="Google" id="ProtNLM"/>
    </source>
</evidence>
<dbReference type="AlphaFoldDB" id="A0A0D9VLT8"/>
<evidence type="ECO:0000259" key="12">
    <source>
        <dbReference type="Pfam" id="PF17766"/>
    </source>
</evidence>
<feature type="chain" id="PRO_5002347590" description="Subtilisin-like protease" evidence="9">
    <location>
        <begin position="19"/>
        <end position="774"/>
    </location>
</feature>
<keyword evidence="2 7" id="KW-0645">Protease</keyword>
<evidence type="ECO:0000256" key="5">
    <source>
        <dbReference type="ARBA" id="ARBA00022825"/>
    </source>
</evidence>
<dbReference type="Pfam" id="PF05922">
    <property type="entry name" value="Inhibitor_I9"/>
    <property type="match status" value="1"/>
</dbReference>
<feature type="active site" description="Charge relay system" evidence="6 7">
    <location>
        <position position="150"/>
    </location>
</feature>
<dbReference type="Pfam" id="PF00082">
    <property type="entry name" value="Peptidase_S8"/>
    <property type="match status" value="1"/>
</dbReference>
<dbReference type="HOGENOM" id="CLU_000625_4_6_1"/>
<evidence type="ECO:0000256" key="3">
    <source>
        <dbReference type="ARBA" id="ARBA00022729"/>
    </source>
</evidence>
<dbReference type="EnsemblPlants" id="LPERR02G28600.1">
    <property type="protein sequence ID" value="LPERR02G28600.1"/>
    <property type="gene ID" value="LPERR02G28600"/>
</dbReference>
<dbReference type="PRINTS" id="PR00723">
    <property type="entry name" value="SUBTILISIN"/>
</dbReference>
<reference evidence="13 14" key="1">
    <citation type="submission" date="2012-08" db="EMBL/GenBank/DDBJ databases">
        <title>Oryza genome evolution.</title>
        <authorList>
            <person name="Wing R.A."/>
        </authorList>
    </citation>
    <scope>NUCLEOTIDE SEQUENCE</scope>
</reference>
<dbReference type="Gene3D" id="2.60.40.2310">
    <property type="match status" value="1"/>
</dbReference>
<proteinExistence type="inferred from homology"/>
<feature type="active site" description="Charge relay system" evidence="6 7">
    <location>
        <position position="227"/>
    </location>
</feature>
<keyword evidence="14" id="KW-1185">Reference proteome</keyword>
<dbReference type="InterPro" id="IPR037045">
    <property type="entry name" value="S8pro/Inhibitor_I9_sf"/>
</dbReference>
<dbReference type="InterPro" id="IPR023828">
    <property type="entry name" value="Peptidase_S8_Ser-AS"/>
</dbReference>
<dbReference type="InterPro" id="IPR045051">
    <property type="entry name" value="SBT"/>
</dbReference>
<evidence type="ECO:0000313" key="13">
    <source>
        <dbReference type="EnsemblPlants" id="LPERR02G28600.1"/>
    </source>
</evidence>
<dbReference type="InterPro" id="IPR036852">
    <property type="entry name" value="Peptidase_S8/S53_dom_sf"/>
</dbReference>
<evidence type="ECO:0000256" key="9">
    <source>
        <dbReference type="SAM" id="SignalP"/>
    </source>
</evidence>
<dbReference type="Gramene" id="LPERR02G28600.1">
    <property type="protein sequence ID" value="LPERR02G28600.1"/>
    <property type="gene ID" value="LPERR02G28600"/>
</dbReference>
<dbReference type="Pfam" id="PF17766">
    <property type="entry name" value="fn3_6"/>
    <property type="match status" value="1"/>
</dbReference>
<dbReference type="InterPro" id="IPR041469">
    <property type="entry name" value="Subtilisin-like_FN3"/>
</dbReference>
<dbReference type="Gene3D" id="3.40.50.200">
    <property type="entry name" value="Peptidase S8/S53 domain"/>
    <property type="match status" value="1"/>
</dbReference>
<evidence type="ECO:0000256" key="8">
    <source>
        <dbReference type="SAM" id="MobiDB-lite"/>
    </source>
</evidence>
<evidence type="ECO:0000259" key="11">
    <source>
        <dbReference type="Pfam" id="PF05922"/>
    </source>
</evidence>
<evidence type="ECO:0000256" key="1">
    <source>
        <dbReference type="ARBA" id="ARBA00011073"/>
    </source>
</evidence>
<dbReference type="PROSITE" id="PS51892">
    <property type="entry name" value="SUBTILASE"/>
    <property type="match status" value="1"/>
</dbReference>
<evidence type="ECO:0000259" key="10">
    <source>
        <dbReference type="Pfam" id="PF00082"/>
    </source>
</evidence>
<keyword evidence="4 7" id="KW-0378">Hydrolase</keyword>
<dbReference type="Gene3D" id="3.50.30.30">
    <property type="match status" value="1"/>
</dbReference>
<evidence type="ECO:0000256" key="7">
    <source>
        <dbReference type="PROSITE-ProRule" id="PRU01240"/>
    </source>
</evidence>
<feature type="domain" description="Subtilisin-like protease fibronectin type-III" evidence="12">
    <location>
        <begin position="673"/>
        <end position="771"/>
    </location>
</feature>
<evidence type="ECO:0000256" key="6">
    <source>
        <dbReference type="PIRSR" id="PIRSR615500-1"/>
    </source>
</evidence>
<feature type="region of interest" description="Disordered" evidence="8">
    <location>
        <begin position="211"/>
        <end position="236"/>
    </location>
</feature>
<organism evidence="13 14">
    <name type="scientific">Leersia perrieri</name>
    <dbReference type="NCBI Taxonomy" id="77586"/>
    <lineage>
        <taxon>Eukaryota</taxon>
        <taxon>Viridiplantae</taxon>
        <taxon>Streptophyta</taxon>
        <taxon>Embryophyta</taxon>
        <taxon>Tracheophyta</taxon>
        <taxon>Spermatophyta</taxon>
        <taxon>Magnoliopsida</taxon>
        <taxon>Liliopsida</taxon>
        <taxon>Poales</taxon>
        <taxon>Poaceae</taxon>
        <taxon>BOP clade</taxon>
        <taxon>Oryzoideae</taxon>
        <taxon>Oryzeae</taxon>
        <taxon>Oryzinae</taxon>
        <taxon>Leersia</taxon>
    </lineage>
</organism>
<dbReference type="SUPFAM" id="SSF52743">
    <property type="entry name" value="Subtilisin-like"/>
    <property type="match status" value="1"/>
</dbReference>
<dbReference type="InterPro" id="IPR000209">
    <property type="entry name" value="Peptidase_S8/S53_dom"/>
</dbReference>
<dbReference type="GO" id="GO:0004252">
    <property type="term" value="F:serine-type endopeptidase activity"/>
    <property type="evidence" value="ECO:0007669"/>
    <property type="project" value="UniProtKB-UniRule"/>
</dbReference>